<comment type="caution">
    <text evidence="1">The sequence shown here is derived from an EMBL/GenBank/DDBJ whole genome shotgun (WGS) entry which is preliminary data.</text>
</comment>
<dbReference type="AlphaFoldDB" id="S9UJG0"/>
<evidence type="ECO:0000313" key="2">
    <source>
        <dbReference type="Proteomes" id="UP000015354"/>
    </source>
</evidence>
<keyword evidence="2" id="KW-1185">Reference proteome</keyword>
<dbReference type="OrthoDB" id="6362633at2759"/>
<dbReference type="PANTHER" id="PTHR10285">
    <property type="entry name" value="URIDINE KINASE"/>
    <property type="match status" value="1"/>
</dbReference>
<dbReference type="EMBL" id="ATMH01003751">
    <property type="protein sequence ID" value="EPY30952.1"/>
    <property type="molecule type" value="Genomic_DNA"/>
</dbReference>
<evidence type="ECO:0000313" key="1">
    <source>
        <dbReference type="EMBL" id="EPY30952.1"/>
    </source>
</evidence>
<dbReference type="Proteomes" id="UP000015354">
    <property type="component" value="Unassembled WGS sequence"/>
</dbReference>
<proteinExistence type="predicted"/>
<name>S9UJG0_9TRYP</name>
<organism evidence="1 2">
    <name type="scientific">Strigomonas culicis</name>
    <dbReference type="NCBI Taxonomy" id="28005"/>
    <lineage>
        <taxon>Eukaryota</taxon>
        <taxon>Discoba</taxon>
        <taxon>Euglenozoa</taxon>
        <taxon>Kinetoplastea</taxon>
        <taxon>Metakinetoplastina</taxon>
        <taxon>Trypanosomatida</taxon>
        <taxon>Trypanosomatidae</taxon>
        <taxon>Strigomonadinae</taxon>
        <taxon>Strigomonas</taxon>
    </lineage>
</organism>
<dbReference type="InterPro" id="IPR027417">
    <property type="entry name" value="P-loop_NTPase"/>
</dbReference>
<evidence type="ECO:0008006" key="3">
    <source>
        <dbReference type="Google" id="ProtNLM"/>
    </source>
</evidence>
<accession>S9UJG0</accession>
<reference evidence="1 2" key="1">
    <citation type="journal article" date="2013" name="PLoS ONE">
        <title>Predicting the Proteins of Angomonas deanei, Strigomonas culicis and Their Respective Endosymbionts Reveals New Aspects of the Trypanosomatidae Family.</title>
        <authorList>
            <person name="Motta M.C."/>
            <person name="Martins A.C."/>
            <person name="de Souza S.S."/>
            <person name="Catta-Preta C.M."/>
            <person name="Silva R."/>
            <person name="Klein C.C."/>
            <person name="de Almeida L.G."/>
            <person name="de Lima Cunha O."/>
            <person name="Ciapina L.P."/>
            <person name="Brocchi M."/>
            <person name="Colabardini A.C."/>
            <person name="de Araujo Lima B."/>
            <person name="Machado C.R."/>
            <person name="de Almeida Soares C.M."/>
            <person name="Probst C.M."/>
            <person name="de Menezes C.B."/>
            <person name="Thompson C.E."/>
            <person name="Bartholomeu D.C."/>
            <person name="Gradia D.F."/>
            <person name="Pavoni D.P."/>
            <person name="Grisard E.C."/>
            <person name="Fantinatti-Garboggini F."/>
            <person name="Marchini F.K."/>
            <person name="Rodrigues-Luiz G.F."/>
            <person name="Wagner G."/>
            <person name="Goldman G.H."/>
            <person name="Fietto J.L."/>
            <person name="Elias M.C."/>
            <person name="Goldman M.H."/>
            <person name="Sagot M.F."/>
            <person name="Pereira M."/>
            <person name="Stoco P.H."/>
            <person name="de Mendonca-Neto R.P."/>
            <person name="Teixeira S.M."/>
            <person name="Maciel T.E."/>
            <person name="de Oliveira Mendes T.A."/>
            <person name="Urmenyi T.P."/>
            <person name="de Souza W."/>
            <person name="Schenkman S."/>
            <person name="de Vasconcelos A.T."/>
        </authorList>
    </citation>
    <scope>NUCLEOTIDE SEQUENCE [LARGE SCALE GENOMIC DNA]</scope>
</reference>
<sequence>MTTPKLKYFSDADLEKAVTAVVAAYDQQYKLYAAQQQALHEHPGADVSPLLPPPRVLVALAGRPGSGKTTVVAYLAARLQERLQKLYGSTARPVPAPTGVCVMPMDGYHYYKKELQRMSNPRRAFQRRGAEWTFNAAKLQRDLRQLVTSHTPRAQAAPAKARIDAAVAAKAEAAAVSPVYMDVLVPSFDHGRGDPVEQQICIPASAGVVLVEGNYVLYNKKRKEEDWAAVFRCFHVRLFLDCDPDVCLRQLVRRHMRAWKVPQEVAEKRAKGSDAKNGDLVDTTKGNADVVLHLLPEVEVKDEVGQAATSKL</sequence>
<protein>
    <recommendedName>
        <fullName evidence="3">Phosphoribulokinase/uridine kinase domain-containing protein</fullName>
    </recommendedName>
</protein>
<gene>
    <name evidence="1" type="ORF">STCU_03751</name>
</gene>
<dbReference type="Gene3D" id="3.40.50.300">
    <property type="entry name" value="P-loop containing nucleotide triphosphate hydrolases"/>
    <property type="match status" value="2"/>
</dbReference>
<dbReference type="SUPFAM" id="SSF52540">
    <property type="entry name" value="P-loop containing nucleoside triphosphate hydrolases"/>
    <property type="match status" value="1"/>
</dbReference>